<dbReference type="GO" id="GO:0043565">
    <property type="term" value="F:sequence-specific DNA binding"/>
    <property type="evidence" value="ECO:0007669"/>
    <property type="project" value="InterPro"/>
</dbReference>
<feature type="compositionally biased region" description="Low complexity" evidence="1">
    <location>
        <begin position="229"/>
        <end position="242"/>
    </location>
</feature>
<dbReference type="Gene3D" id="3.30.50.10">
    <property type="entry name" value="Erythroid Transcription Factor GATA-1, subunit A"/>
    <property type="match status" value="1"/>
</dbReference>
<sequence>MPPSPGKIQPLPIKVLYTIDTSPQSYLTVLNDKQPVFVQQVGAELVGSVALKALAKGICYASPECVPNRKSLDYTVYNLDPSPRASGGRAFPSPSAPPPASVWTGRGFLSWALAEAGGGATLVRGRLAREYEFSNACFAEGGGLEGLMAAARSEDADGKGWGLEVTLTLRQLNPEGKAEFAGRREFETMLAGGKSSAANPLAVTSPGRDRGFVKPAPPQPKPPSPLRRPVPTAAAASSNGVSRNVSNAANAINAATATNATAGPSKPRPPPSPRPKVNRTRAVTPPPQPKHIPQTPPTPSPSRARILEVLKSEASMSPNMAKKLVGNPFLVKLLKTLPESDTTSSPGPGRWEKVTVPPAPHSDSFEGRCENCGTTQSDQWLKKKVKGNRDARVCQPCGQYYNQHRTLPVPNSTPGAASTPAPVRSSPRLNKTRADPTLTESPRKRRKVPTPSPRMATRASARKTGDIGTEEATTPTPGEAGSSLDFASHFPFADLNESTPAENEDLSTLFLQFQDEVPSAGMTLDSVFGTHDTNDILELLKSLEGDGGTGVSQSEP</sequence>
<feature type="compositionally biased region" description="Pro residues" evidence="1">
    <location>
        <begin position="215"/>
        <end position="228"/>
    </location>
</feature>
<protein>
    <recommendedName>
        <fullName evidence="2">GATA-type domain-containing protein</fullName>
    </recommendedName>
</protein>
<keyword evidence="4" id="KW-1185">Reference proteome</keyword>
<feature type="region of interest" description="Disordered" evidence="1">
    <location>
        <begin position="256"/>
        <end position="302"/>
    </location>
</feature>
<dbReference type="GO" id="GO:0008270">
    <property type="term" value="F:zinc ion binding"/>
    <property type="evidence" value="ECO:0007669"/>
    <property type="project" value="InterPro"/>
</dbReference>
<reference evidence="3 4" key="1">
    <citation type="submission" date="2015-03" db="EMBL/GenBank/DDBJ databases">
        <title>Genomics and transcriptomics of the oil-accumulating basidiomycete yeast T. oleaginosus allow insights into substrate utilization and the diverse evolutionary trajectories of mating systems in fungi.</title>
        <authorList>
            <consortium name="DOE Joint Genome Institute"/>
            <person name="Kourist R."/>
            <person name="Kracht O."/>
            <person name="Bracharz F."/>
            <person name="Lipzen A."/>
            <person name="Nolan M."/>
            <person name="Ohm R."/>
            <person name="Grigoriev I."/>
            <person name="Sun S."/>
            <person name="Heitman J."/>
            <person name="Bruck T."/>
            <person name="Nowrousian M."/>
        </authorList>
    </citation>
    <scope>NUCLEOTIDE SEQUENCE [LARGE SCALE GENOMIC DNA]</scope>
    <source>
        <strain evidence="3 4">IBC0246</strain>
    </source>
</reference>
<feature type="compositionally biased region" description="Polar residues" evidence="1">
    <location>
        <begin position="402"/>
        <end position="416"/>
    </location>
</feature>
<feature type="domain" description="GATA-type" evidence="2">
    <location>
        <begin position="363"/>
        <end position="418"/>
    </location>
</feature>
<dbReference type="InterPro" id="IPR000679">
    <property type="entry name" value="Znf_GATA"/>
</dbReference>
<dbReference type="InterPro" id="IPR013088">
    <property type="entry name" value="Znf_NHR/GATA"/>
</dbReference>
<evidence type="ECO:0000259" key="2">
    <source>
        <dbReference type="SMART" id="SM00401"/>
    </source>
</evidence>
<gene>
    <name evidence="3" type="ORF">CC85DRAFT_330514</name>
</gene>
<feature type="compositionally biased region" description="Low complexity" evidence="1">
    <location>
        <begin position="470"/>
        <end position="481"/>
    </location>
</feature>
<dbReference type="STRING" id="879819.A0A0J0XF39"/>
<dbReference type="AlphaFoldDB" id="A0A0J0XF39"/>
<feature type="compositionally biased region" description="Pro residues" evidence="1">
    <location>
        <begin position="284"/>
        <end position="300"/>
    </location>
</feature>
<feature type="region of interest" description="Disordered" evidence="1">
    <location>
        <begin position="191"/>
        <end position="242"/>
    </location>
</feature>
<evidence type="ECO:0000313" key="4">
    <source>
        <dbReference type="Proteomes" id="UP000053611"/>
    </source>
</evidence>
<organism evidence="3 4">
    <name type="scientific">Cutaneotrichosporon oleaginosum</name>
    <dbReference type="NCBI Taxonomy" id="879819"/>
    <lineage>
        <taxon>Eukaryota</taxon>
        <taxon>Fungi</taxon>
        <taxon>Dikarya</taxon>
        <taxon>Basidiomycota</taxon>
        <taxon>Agaricomycotina</taxon>
        <taxon>Tremellomycetes</taxon>
        <taxon>Trichosporonales</taxon>
        <taxon>Trichosporonaceae</taxon>
        <taxon>Cutaneotrichosporon</taxon>
    </lineage>
</organism>
<dbReference type="SMART" id="SM00401">
    <property type="entry name" value="ZnF_GATA"/>
    <property type="match status" value="1"/>
</dbReference>
<dbReference type="RefSeq" id="XP_018276181.1">
    <property type="nucleotide sequence ID" value="XM_018426943.1"/>
</dbReference>
<dbReference type="OrthoDB" id="3199820at2759"/>
<evidence type="ECO:0000256" key="1">
    <source>
        <dbReference type="SAM" id="MobiDB-lite"/>
    </source>
</evidence>
<dbReference type="SUPFAM" id="SSF57716">
    <property type="entry name" value="Glucocorticoid receptor-like (DNA-binding domain)"/>
    <property type="match status" value="1"/>
</dbReference>
<dbReference type="GO" id="GO:0006355">
    <property type="term" value="P:regulation of DNA-templated transcription"/>
    <property type="evidence" value="ECO:0007669"/>
    <property type="project" value="InterPro"/>
</dbReference>
<evidence type="ECO:0000313" key="3">
    <source>
        <dbReference type="EMBL" id="KLT39690.1"/>
    </source>
</evidence>
<proteinExistence type="predicted"/>
<dbReference type="EMBL" id="KQ087251">
    <property type="protein sequence ID" value="KLT39690.1"/>
    <property type="molecule type" value="Genomic_DNA"/>
</dbReference>
<accession>A0A0J0XF39</accession>
<feature type="region of interest" description="Disordered" evidence="1">
    <location>
        <begin position="402"/>
        <end position="482"/>
    </location>
</feature>
<dbReference type="Pfam" id="PF25823">
    <property type="entry name" value="Ams2-SPT21_N"/>
    <property type="match status" value="1"/>
</dbReference>
<dbReference type="GeneID" id="28987546"/>
<feature type="compositionally biased region" description="Low complexity" evidence="1">
    <location>
        <begin position="256"/>
        <end position="265"/>
    </location>
</feature>
<feature type="region of interest" description="Disordered" evidence="1">
    <location>
        <begin position="339"/>
        <end position="364"/>
    </location>
</feature>
<dbReference type="Proteomes" id="UP000053611">
    <property type="component" value="Unassembled WGS sequence"/>
</dbReference>
<name>A0A0J0XF39_9TREE</name>
<dbReference type="InterPro" id="IPR057725">
    <property type="entry name" value="Ams2-SPT21_N"/>
</dbReference>